<dbReference type="GeneID" id="90534126"/>
<evidence type="ECO:0000313" key="1">
    <source>
        <dbReference type="EMBL" id="MCQ4841154.1"/>
    </source>
</evidence>
<organism evidence="1 2">
    <name type="scientific">Neglectibacter timonensis</name>
    <dbReference type="NCBI Taxonomy" id="1776382"/>
    <lineage>
        <taxon>Bacteria</taxon>
        <taxon>Bacillati</taxon>
        <taxon>Bacillota</taxon>
        <taxon>Clostridia</taxon>
        <taxon>Eubacteriales</taxon>
        <taxon>Oscillospiraceae</taxon>
        <taxon>Neglectibacter</taxon>
    </lineage>
</organism>
<dbReference type="Proteomes" id="UP001524473">
    <property type="component" value="Unassembled WGS sequence"/>
</dbReference>
<dbReference type="RefSeq" id="WP_242871122.1">
    <property type="nucleotide sequence ID" value="NZ_CABKVV010000014.1"/>
</dbReference>
<comment type="caution">
    <text evidence="1">The sequence shown here is derived from an EMBL/GenBank/DDBJ whole genome shotgun (WGS) entry which is preliminary data.</text>
</comment>
<accession>A0ABT1S2I3</accession>
<keyword evidence="2" id="KW-1185">Reference proteome</keyword>
<evidence type="ECO:0000313" key="2">
    <source>
        <dbReference type="Proteomes" id="UP001524473"/>
    </source>
</evidence>
<protein>
    <submittedName>
        <fullName evidence="1">Uncharacterized protein</fullName>
    </submittedName>
</protein>
<reference evidence="1 2" key="1">
    <citation type="submission" date="2022-06" db="EMBL/GenBank/DDBJ databases">
        <title>Isolation of gut microbiota from human fecal samples.</title>
        <authorList>
            <person name="Pamer E.G."/>
            <person name="Barat B."/>
            <person name="Waligurski E."/>
            <person name="Medina S."/>
            <person name="Paddock L."/>
            <person name="Mostad J."/>
        </authorList>
    </citation>
    <scope>NUCLEOTIDE SEQUENCE [LARGE SCALE GENOMIC DNA]</scope>
    <source>
        <strain evidence="1 2">DFI.9.73</strain>
    </source>
</reference>
<name>A0ABT1S2I3_9FIRM</name>
<proteinExistence type="predicted"/>
<sequence length="79" mass="9458">MELIGHFYAADRAYIFEYEQDTISNTFEWCVPGISREIDNLQKIPLEYIMEWNDKFKRGRNPFLCRSAEIMQFIDQTGL</sequence>
<gene>
    <name evidence="1" type="ORF">NE695_14660</name>
</gene>
<dbReference type="EMBL" id="JANFZH010000039">
    <property type="protein sequence ID" value="MCQ4841154.1"/>
    <property type="molecule type" value="Genomic_DNA"/>
</dbReference>